<feature type="compositionally biased region" description="Basic and acidic residues" evidence="13">
    <location>
        <begin position="1"/>
        <end position="10"/>
    </location>
</feature>
<dbReference type="InterPro" id="IPR039750">
    <property type="entry name" value="DRC1/DRC2"/>
</dbReference>
<keyword evidence="4" id="KW-0175">Coiled coil</keyword>
<evidence type="ECO:0000256" key="10">
    <source>
        <dbReference type="ARBA" id="ARBA00040899"/>
    </source>
</evidence>
<evidence type="ECO:0000256" key="11">
    <source>
        <dbReference type="ARBA" id="ARBA00041517"/>
    </source>
</evidence>
<feature type="region of interest" description="Disordered" evidence="13">
    <location>
        <begin position="1"/>
        <end position="24"/>
    </location>
</feature>
<dbReference type="Pfam" id="PF14772">
    <property type="entry name" value="NYD-SP28"/>
    <property type="match status" value="1"/>
</dbReference>
<dbReference type="EMBL" id="JAINUG010000075">
    <property type="protein sequence ID" value="KAJ8400631.1"/>
    <property type="molecule type" value="Genomic_DNA"/>
</dbReference>
<dbReference type="PANTHER" id="PTHR21625">
    <property type="entry name" value="NYD-SP28 PROTEIN"/>
    <property type="match status" value="1"/>
</dbReference>
<evidence type="ECO:0000313" key="16">
    <source>
        <dbReference type="Proteomes" id="UP001221898"/>
    </source>
</evidence>
<dbReference type="GO" id="GO:0060285">
    <property type="term" value="P:cilium-dependent cell motility"/>
    <property type="evidence" value="ECO:0007669"/>
    <property type="project" value="TreeGrafter"/>
</dbReference>
<dbReference type="GO" id="GO:0003352">
    <property type="term" value="P:regulation of cilium movement"/>
    <property type="evidence" value="ECO:0007669"/>
    <property type="project" value="TreeGrafter"/>
</dbReference>
<evidence type="ECO:0000256" key="8">
    <source>
        <dbReference type="ARBA" id="ARBA00037841"/>
    </source>
</evidence>
<dbReference type="InterPro" id="IPR039505">
    <property type="entry name" value="DRC1/2_N"/>
</dbReference>
<evidence type="ECO:0000256" key="5">
    <source>
        <dbReference type="ARBA" id="ARBA00023069"/>
    </source>
</evidence>
<feature type="region of interest" description="Disordered" evidence="13">
    <location>
        <begin position="445"/>
        <end position="469"/>
    </location>
</feature>
<organism evidence="15 16">
    <name type="scientific">Aldrovandia affinis</name>
    <dbReference type="NCBI Taxonomy" id="143900"/>
    <lineage>
        <taxon>Eukaryota</taxon>
        <taxon>Metazoa</taxon>
        <taxon>Chordata</taxon>
        <taxon>Craniata</taxon>
        <taxon>Vertebrata</taxon>
        <taxon>Euteleostomi</taxon>
        <taxon>Actinopterygii</taxon>
        <taxon>Neopterygii</taxon>
        <taxon>Teleostei</taxon>
        <taxon>Notacanthiformes</taxon>
        <taxon>Halosauridae</taxon>
        <taxon>Aldrovandia</taxon>
    </lineage>
</organism>
<evidence type="ECO:0000256" key="9">
    <source>
        <dbReference type="ARBA" id="ARBA00038424"/>
    </source>
</evidence>
<reference evidence="15" key="1">
    <citation type="journal article" date="2023" name="Science">
        <title>Genome structures resolve the early diversification of teleost fishes.</title>
        <authorList>
            <person name="Parey E."/>
            <person name="Louis A."/>
            <person name="Montfort J."/>
            <person name="Bouchez O."/>
            <person name="Roques C."/>
            <person name="Iampietro C."/>
            <person name="Lluch J."/>
            <person name="Castinel A."/>
            <person name="Donnadieu C."/>
            <person name="Desvignes T."/>
            <person name="Floi Bucao C."/>
            <person name="Jouanno E."/>
            <person name="Wen M."/>
            <person name="Mejri S."/>
            <person name="Dirks R."/>
            <person name="Jansen H."/>
            <person name="Henkel C."/>
            <person name="Chen W.J."/>
            <person name="Zahm M."/>
            <person name="Cabau C."/>
            <person name="Klopp C."/>
            <person name="Thompson A.W."/>
            <person name="Robinson-Rechavi M."/>
            <person name="Braasch I."/>
            <person name="Lecointre G."/>
            <person name="Bobe J."/>
            <person name="Postlethwait J.H."/>
            <person name="Berthelot C."/>
            <person name="Roest Crollius H."/>
            <person name="Guiguen Y."/>
        </authorList>
    </citation>
    <scope>NUCLEOTIDE SEQUENCE</scope>
    <source>
        <strain evidence="15">NC1722</strain>
    </source>
</reference>
<gene>
    <name evidence="15" type="ORF">AAFF_G00394000</name>
</gene>
<evidence type="ECO:0000256" key="13">
    <source>
        <dbReference type="SAM" id="MobiDB-lite"/>
    </source>
</evidence>
<keyword evidence="5" id="KW-0969">Cilium</keyword>
<name>A0AAD7WKR2_9TELE</name>
<evidence type="ECO:0000256" key="2">
    <source>
        <dbReference type="ARBA" id="ARBA00022490"/>
    </source>
</evidence>
<dbReference type="AlphaFoldDB" id="A0AAD7WKR2"/>
<evidence type="ECO:0000313" key="15">
    <source>
        <dbReference type="EMBL" id="KAJ8400631.1"/>
    </source>
</evidence>
<dbReference type="Proteomes" id="UP001221898">
    <property type="component" value="Unassembled WGS sequence"/>
</dbReference>
<evidence type="ECO:0000259" key="14">
    <source>
        <dbReference type="Pfam" id="PF14772"/>
    </source>
</evidence>
<accession>A0AAD7WKR2</accession>
<comment type="caution">
    <text evidence="15">The sequence shown here is derived from an EMBL/GenBank/DDBJ whole genome shotgun (WGS) entry which is preliminary data.</text>
</comment>
<keyword evidence="16" id="KW-1185">Reference proteome</keyword>
<keyword evidence="2" id="KW-0963">Cytoplasm</keyword>
<evidence type="ECO:0000256" key="3">
    <source>
        <dbReference type="ARBA" id="ARBA00022846"/>
    </source>
</evidence>
<keyword evidence="3" id="KW-0282">Flagellum</keyword>
<comment type="similarity">
    <text evidence="9">Belongs to the DRC2 family.</text>
</comment>
<evidence type="ECO:0000256" key="7">
    <source>
        <dbReference type="ARBA" id="ARBA00023273"/>
    </source>
</evidence>
<comment type="function">
    <text evidence="12">Component of the nexin-dynein regulatory complex (N-DRC), a key regulator of ciliary/flagellar motility which maintains the alignment and integrity of the distal axoneme and regulates microtubule sliding in motile axonemes. Plays a critical role in the assembly of N-DRC and also stabilizes the assembly of multiple inner dynein arms and radial spokes. Coassembles with DRC1 to form a central scaffold needed for assembly of the N-DRC and its attachment to the outer doublet microtubules.</text>
</comment>
<keyword evidence="7" id="KW-0966">Cell projection</keyword>
<feature type="domain" description="Dynein regulatory complex protein 1/2 N-terminal" evidence="14">
    <location>
        <begin position="33"/>
        <end position="128"/>
    </location>
</feature>
<evidence type="ECO:0000256" key="4">
    <source>
        <dbReference type="ARBA" id="ARBA00023054"/>
    </source>
</evidence>
<evidence type="ECO:0000256" key="12">
    <source>
        <dbReference type="ARBA" id="ARBA00045865"/>
    </source>
</evidence>
<evidence type="ECO:0000256" key="6">
    <source>
        <dbReference type="ARBA" id="ARBA00023212"/>
    </source>
</evidence>
<comment type="subcellular location">
    <subcellularLocation>
        <location evidence="1">Cytoplasm</location>
        <location evidence="1">Cytoskeleton</location>
        <location evidence="1">Flagellum axoneme</location>
    </subcellularLocation>
    <subcellularLocation>
        <location evidence="8">Cytoplasm</location>
        <location evidence="8">Cytoskeleton</location>
        <location evidence="8">Flagellum basal body</location>
    </subcellularLocation>
</comment>
<dbReference type="GO" id="GO:0070286">
    <property type="term" value="P:axonemal dynein complex assembly"/>
    <property type="evidence" value="ECO:0007669"/>
    <property type="project" value="InterPro"/>
</dbReference>
<protein>
    <recommendedName>
        <fullName evidence="10">Dynein regulatory complex subunit 2</fullName>
    </recommendedName>
    <alternativeName>
        <fullName evidence="11">Coiled-coil domain-containing protein 65</fullName>
    </alternativeName>
</protein>
<keyword evidence="6" id="KW-0206">Cytoskeleton</keyword>
<dbReference type="GO" id="GO:0005858">
    <property type="term" value="C:axonemal dynein complex"/>
    <property type="evidence" value="ECO:0007669"/>
    <property type="project" value="InterPro"/>
</dbReference>
<evidence type="ECO:0000256" key="1">
    <source>
        <dbReference type="ARBA" id="ARBA00004611"/>
    </source>
</evidence>
<dbReference type="PANTHER" id="PTHR21625:SF0">
    <property type="entry name" value="DYNEIN REGULATORY COMPLEX SUBUNIT 2"/>
    <property type="match status" value="1"/>
</dbReference>
<sequence>MAKKGKKEEDTGSSDLDTDEESECSIKSKDFVEKEMVKKKQAMLTQFLQDKLLKEERYGVINLYKLTEKWRTVFRQMRSKELQQDIVLLSCHIQRVMEQKDTIIKGLLCELDEANDYLAPVLCSYMQCINQHLESQKGMVALLEHRWTEMLQEISADLEVDKSLIACQHKERCMRMEELNFAFDQYYNDIETEERQDFQSVYSDLQCKTSEERDALRLSLENNVEVAWHKARDTLWDYNESTLESYAGIQLLMDEDQQLVDEIEDDVLMIKELQDSIVVFRSKVHKAANRPKGSLQKVKDEVDAEAEIIKTEMSTSRSRDRNYLTILVSQIDGARKKLQALILKGEKMMRVSGLCQKLEKTWQKMFYTVSPYAEEQVMSKILCSESISEEMAESIHDQAVMDTLWRPYNTALKECLCLREDLVQLRKQNRQLHIQLQILVASPLKPRVKSPPRPKQPQDQRPKKPTNPCRLSVVELTF</sequence>
<proteinExistence type="inferred from homology"/>